<keyword evidence="2" id="KW-0732">Signal</keyword>
<feature type="region of interest" description="Disordered" evidence="1">
    <location>
        <begin position="373"/>
        <end position="403"/>
    </location>
</feature>
<feature type="compositionally biased region" description="Basic residues" evidence="1">
    <location>
        <begin position="1082"/>
        <end position="1092"/>
    </location>
</feature>
<feature type="compositionally biased region" description="Basic and acidic residues" evidence="1">
    <location>
        <begin position="437"/>
        <end position="449"/>
    </location>
</feature>
<feature type="chain" id="PRO_5022664073" evidence="2">
    <location>
        <begin position="29"/>
        <end position="1116"/>
    </location>
</feature>
<evidence type="ECO:0000256" key="2">
    <source>
        <dbReference type="SAM" id="SignalP"/>
    </source>
</evidence>
<feature type="region of interest" description="Disordered" evidence="1">
    <location>
        <begin position="426"/>
        <end position="455"/>
    </location>
</feature>
<dbReference type="PANTHER" id="PTHR33266">
    <property type="entry name" value="CHROMOSOME 15, WHOLE GENOME SHOTGUN SEQUENCE"/>
    <property type="match status" value="1"/>
</dbReference>
<feature type="signal peptide" evidence="2">
    <location>
        <begin position="1"/>
        <end position="28"/>
    </location>
</feature>
<feature type="region of interest" description="Disordered" evidence="1">
    <location>
        <begin position="29"/>
        <end position="57"/>
    </location>
</feature>
<evidence type="ECO:0000313" key="3">
    <source>
        <dbReference type="EMBL" id="SPO21453.1"/>
    </source>
</evidence>
<dbReference type="Proteomes" id="UP000324022">
    <property type="component" value="Unassembled WGS sequence"/>
</dbReference>
<sequence>MSKSNTVCNLGTLLHVLLASPQIESTLSLIPPDIDDNGGNNGGKQIDSKETGDKSSNVTKNDLARQIVVNTTESLISWLQIVLDAIEAGNRCSHPSLDAITGKPFPASLISPCSAHLIWKNGRRQQCSSATTLLDSIKSESITLKGIVDALPSSPPPSDLVIATEIWLQLLPLLFTTDKPPPVVHDANTDLQVRRDFSSPLHGDAVFDLQRYTLSTNSFIGNRRDFVYAKTFAILQSSGTGKTKLAVQLSAFQAGLLICTRSPKHLDGHTSTSFPPNDDKVYQFLRQAQPTVSLFEAHRRIASWLAAYFEQLYLQLQQRMHWSGCFHPDLSPRHGNVAACWSTIVYDLAIAIHSGPDFIENYTFFDPRRPSNANNHKRFCQKSTLMPSEKAKGSSPPPRLSRSRNFRTHFLHQVSEQAGEKYAPFSEHKLSASSPEPKPEPRPGPKPDPDPDPELQAKMAADKFMAAPLQQLEALLPSVLHTSHYFFLVIDEVAPLGDLLPIFRQLWSESKPCCTWLMFIDTHPNVALLAGQEGIEASARPGKVGGLIVVDPFTFLPFDVTLQHEGLSRFDNLLASHLTFGHLLETLRYFGRPLWSTDLYLDAEGDQKWPKIPNLLRKLLVHADRARPWPEKNGLHRVDTIMAATAQRLPLTFVGIRGARRQSRSTVAKTTPHKAVSEAEPTSSNSARLDQHGSAADGAQRGSGVEALPADNMFTRQIHFLQAQVLHHLRVISKVHGTSYFVTTTVSEPPLSLAVAFLLRGKGDEAVKQCSERWSDIVDMLSEAYQTVGLLLGEEGKECVRLLCSLANDLAAAHRVAQRGNQASRSDLDALRAQCDPVCLADWLKQLLKVENLSGELLSWASSYYLNFTHYLELQHWVHPGLMDPLLLVEAWWRQVAIYGNTTQPGWDLLIPIYHSEQPPQLSDSFKPSRLLYVALQVKNSTTSIIATKKFGPSHCSHLAAANGVAAPRFMIHNECLEMFIDLRSPVVMPHAYQKTYRKSTEKPSICRNVVSFTLESTRLLRAVNSTPGIDDVRRFYKYGGGLHTCYSKAADNQERTWITGAARSPKQIPKQIADKLVAKQRSSKGKGRGKGRALEQPGEPSGSINAEDDIEMADA</sequence>
<accession>A0A5C3DSQ0</accession>
<feature type="compositionally biased region" description="Acidic residues" evidence="1">
    <location>
        <begin position="1107"/>
        <end position="1116"/>
    </location>
</feature>
<name>A0A5C3DSQ0_9BASI</name>
<evidence type="ECO:0000313" key="4">
    <source>
        <dbReference type="Proteomes" id="UP000324022"/>
    </source>
</evidence>
<evidence type="ECO:0000256" key="1">
    <source>
        <dbReference type="SAM" id="MobiDB-lite"/>
    </source>
</evidence>
<gene>
    <name evidence="3" type="ORF">UTRI_10044</name>
</gene>
<feature type="region of interest" description="Disordered" evidence="1">
    <location>
        <begin position="1078"/>
        <end position="1116"/>
    </location>
</feature>
<proteinExistence type="predicted"/>
<reference evidence="3 4" key="1">
    <citation type="submission" date="2018-03" db="EMBL/GenBank/DDBJ databases">
        <authorList>
            <person name="Guldener U."/>
        </authorList>
    </citation>
    <scope>NUCLEOTIDE SEQUENCE [LARGE SCALE GENOMIC DNA]</scope>
    <source>
        <strain evidence="3 4">NBRC100155</strain>
    </source>
</reference>
<protein>
    <submittedName>
        <fullName evidence="3">Uncharacterized protein</fullName>
    </submittedName>
</protein>
<dbReference type="EMBL" id="OOIN01000003">
    <property type="protein sequence ID" value="SPO21453.1"/>
    <property type="molecule type" value="Genomic_DNA"/>
</dbReference>
<organism evidence="3 4">
    <name type="scientific">Ustilago trichophora</name>
    <dbReference type="NCBI Taxonomy" id="86804"/>
    <lineage>
        <taxon>Eukaryota</taxon>
        <taxon>Fungi</taxon>
        <taxon>Dikarya</taxon>
        <taxon>Basidiomycota</taxon>
        <taxon>Ustilaginomycotina</taxon>
        <taxon>Ustilaginomycetes</taxon>
        <taxon>Ustilaginales</taxon>
        <taxon>Ustilaginaceae</taxon>
        <taxon>Ustilago</taxon>
    </lineage>
</organism>
<keyword evidence="4" id="KW-1185">Reference proteome</keyword>
<dbReference type="OrthoDB" id="107110at2759"/>
<dbReference type="PANTHER" id="PTHR33266:SF1">
    <property type="entry name" value="F-BOX DOMAIN-CONTAINING PROTEIN"/>
    <property type="match status" value="1"/>
</dbReference>
<feature type="region of interest" description="Disordered" evidence="1">
    <location>
        <begin position="662"/>
        <end position="702"/>
    </location>
</feature>
<dbReference type="AlphaFoldDB" id="A0A5C3DSQ0"/>